<dbReference type="Gene3D" id="3.50.50.60">
    <property type="entry name" value="FAD/NAD(P)-binding domain"/>
    <property type="match status" value="3"/>
</dbReference>
<name>A0A5J5EKJ8_9PEZI</name>
<dbReference type="OrthoDB" id="9974421at2759"/>
<gene>
    <name evidence="7" type="ORF">FN846DRAFT_316820</name>
</gene>
<dbReference type="EMBL" id="VXIS01000247">
    <property type="protein sequence ID" value="KAA8895723.1"/>
    <property type="molecule type" value="Genomic_DNA"/>
</dbReference>
<keyword evidence="3" id="KW-0274">FAD</keyword>
<reference evidence="7 8" key="1">
    <citation type="submission" date="2019-09" db="EMBL/GenBank/DDBJ databases">
        <title>Draft genome of the ectomycorrhizal ascomycete Sphaerosporella brunnea.</title>
        <authorList>
            <consortium name="DOE Joint Genome Institute"/>
            <person name="Benucci G.M."/>
            <person name="Marozzi G."/>
            <person name="Antonielli L."/>
            <person name="Sanchez S."/>
            <person name="Marco P."/>
            <person name="Wang X."/>
            <person name="Falini L.B."/>
            <person name="Barry K."/>
            <person name="Haridas S."/>
            <person name="Lipzen A."/>
            <person name="Labutti K."/>
            <person name="Grigoriev I.V."/>
            <person name="Murat C."/>
            <person name="Martin F."/>
            <person name="Albertini E."/>
            <person name="Donnini D."/>
            <person name="Bonito G."/>
        </authorList>
    </citation>
    <scope>NUCLEOTIDE SEQUENCE [LARGE SCALE GENOMIC DNA]</scope>
    <source>
        <strain evidence="7 8">Sb_GMNB300</strain>
    </source>
</reference>
<proteinExistence type="predicted"/>
<evidence type="ECO:0000259" key="6">
    <source>
        <dbReference type="Pfam" id="PF00890"/>
    </source>
</evidence>
<evidence type="ECO:0000313" key="7">
    <source>
        <dbReference type="EMBL" id="KAA8895723.1"/>
    </source>
</evidence>
<dbReference type="Pfam" id="PF00890">
    <property type="entry name" value="FAD_binding_2"/>
    <property type="match status" value="1"/>
</dbReference>
<organism evidence="7 8">
    <name type="scientific">Sphaerosporella brunnea</name>
    <dbReference type="NCBI Taxonomy" id="1250544"/>
    <lineage>
        <taxon>Eukaryota</taxon>
        <taxon>Fungi</taxon>
        <taxon>Dikarya</taxon>
        <taxon>Ascomycota</taxon>
        <taxon>Pezizomycotina</taxon>
        <taxon>Pezizomycetes</taxon>
        <taxon>Pezizales</taxon>
        <taxon>Pyronemataceae</taxon>
        <taxon>Sphaerosporella</taxon>
    </lineage>
</organism>
<protein>
    <recommendedName>
        <fullName evidence="9">FAD/NAD(P)-binding domain-containing protein</fullName>
    </recommendedName>
</protein>
<accession>A0A5J5EKJ8</accession>
<evidence type="ECO:0000256" key="1">
    <source>
        <dbReference type="ARBA" id="ARBA00001974"/>
    </source>
</evidence>
<dbReference type="SUPFAM" id="SSF53474">
    <property type="entry name" value="alpha/beta-Hydrolases"/>
    <property type="match status" value="1"/>
</dbReference>
<dbReference type="SUPFAM" id="SSF51905">
    <property type="entry name" value="FAD/NAD(P)-binding domain"/>
    <property type="match status" value="1"/>
</dbReference>
<dbReference type="InterPro" id="IPR052542">
    <property type="entry name" value="Cholesterol_Oxidase"/>
</dbReference>
<dbReference type="GO" id="GO:0050660">
    <property type="term" value="F:flavin adenine dinucleotide binding"/>
    <property type="evidence" value="ECO:0007669"/>
    <property type="project" value="InterPro"/>
</dbReference>
<keyword evidence="2" id="KW-0285">Flavoprotein</keyword>
<dbReference type="InterPro" id="IPR029058">
    <property type="entry name" value="AB_hydrolase_fold"/>
</dbReference>
<dbReference type="InterPro" id="IPR003953">
    <property type="entry name" value="FAD-dep_OxRdtase_2_FAD-bd"/>
</dbReference>
<dbReference type="InterPro" id="IPR036188">
    <property type="entry name" value="FAD/NAD-bd_sf"/>
</dbReference>
<dbReference type="InterPro" id="IPR000172">
    <property type="entry name" value="GMC_OxRdtase_N"/>
</dbReference>
<keyword evidence="8" id="KW-1185">Reference proteome</keyword>
<evidence type="ECO:0000256" key="4">
    <source>
        <dbReference type="ARBA" id="ARBA00023002"/>
    </source>
</evidence>
<dbReference type="Pfam" id="PF00732">
    <property type="entry name" value="GMC_oxred_N"/>
    <property type="match status" value="1"/>
</dbReference>
<dbReference type="Gene3D" id="3.40.50.1820">
    <property type="entry name" value="alpha/beta hydrolase"/>
    <property type="match status" value="1"/>
</dbReference>
<evidence type="ECO:0008006" key="9">
    <source>
        <dbReference type="Google" id="ProtNLM"/>
    </source>
</evidence>
<dbReference type="PANTHER" id="PTHR47470">
    <property type="entry name" value="CHOLESTEROL OXIDASE"/>
    <property type="match status" value="1"/>
</dbReference>
<sequence>MVIIRANASCAALGIGLSSVPYPYGCSAHCQSDSTATVIPSNTILPTPQPTTAAMASSATTHGLPPSVLNADPGTFTKGGTPLSAADYSASASVPSGAQKFPRLSLPVPMMRLEYDAVVIGSGYGGGVAASRAARAGKSVCVLELGRERWPGEYPVSAVDAFGELHVSGNAAANNAPIKDLNAGDPTALYHLVLGEGQNAFVANGLGGTSLLNANIFLETDERTMALEECWPQELRRKAALEKYYDRARSMLQPTPYPEDQPELMKLELLKKQAVKMGLADKFYRPPQTTFFRDGLNSTGVEMKASTLSGQDCTGVNDGSKSSVLMNYLPDAWNWGAEIFCECEVRHIKKDPSGKGYIVFFAWYGNKRNRAEFEDLFHNELMWVRAKELCFLAAGTLGTTEILLRSKRLGLHMSARVGQGMSGNGDILAFGYNTDDVANAVGRQTPPKDDMARPVGPTITGVIDMRDTKDVLDGFVLEEGAVPQVLGRFLQTMLEITPGKVYPTEKGGKYDRLRKFFARTETRIMGPYYPGCSVNRTQIYLIMSHDDNQSTLTLEGDKAYLKFNGVGRSSHVKQLNEFLAKATHAVGGVLVNSPFFAFLGQEEITVHPIGGANISSTGLGEDGVTNHMGEVFTGAGPEVHDGLVCVDGSIIPCALGVNPFATITALAERSLDCLAAKYGMAIDLETKNGKLDLVNGKPRVRWPLTEEMKEAQESILAAAGESGVRFAEVMDGHLYVGDEIDDFEVAENAAKGNGSTARFYLSVDTYSTKNLVTRTDHASMATGTFTCSALSKEPFMILRGEVQFFSPDTKTPDTKNLTYKFDMTGTDGRVLHFDGYKVVNSGIAFSPSRTWRATTTLYVTITNPDGSQVARGILHISKRNFLAEMKGFGPLGDVGLWKNLAGVKAFLSFFSLQTAAFYFSPFRRLQYPAAAGTATISSIPKVQPTKVVTVTAVDGVQSTVHCWRPLQSNPKLPPILFVPGAAVDHQIFALPTIETNAVEYFLGKGYTLYAVTHRVGKTEVAKRGYTIYDARLDIKAAMEYVRADSQQSKLYCIAHCAGSVALSMGLLDGAIPAGWLRGVTASQVFFNPKFATINSLKASSPVPMPVVYKKLSGGDWFDCTSPADSALVQRVTDQLLRFYPVGGTAEHPEGCDSTTCHRSELVFGRLWTHDKLNKETHDSLANFLGGISMNCLEKLMHAGNTGNVYDNEGVSLMNESNLARLKGVPIMFIHGMNNAVFDPESTERSYDVLRDAFDDDLENYQRLTIPEYGHLDCWMGKNAYKDVYPFVLNHIGDVTKTADRENPLSASTAHGRN</sequence>
<evidence type="ECO:0000256" key="3">
    <source>
        <dbReference type="ARBA" id="ARBA00022827"/>
    </source>
</evidence>
<comment type="caution">
    <text evidence="7">The sequence shown here is derived from an EMBL/GenBank/DDBJ whole genome shotgun (WGS) entry which is preliminary data.</text>
</comment>
<evidence type="ECO:0000256" key="2">
    <source>
        <dbReference type="ARBA" id="ARBA00022630"/>
    </source>
</evidence>
<keyword evidence="4" id="KW-0560">Oxidoreductase</keyword>
<dbReference type="PANTHER" id="PTHR47470:SF1">
    <property type="entry name" value="FAD-DEPENDENT OXIDOREDUCTASE 2 FAD BINDING DOMAIN-CONTAINING PROTEIN"/>
    <property type="match status" value="1"/>
</dbReference>
<feature type="domain" description="Glucose-methanol-choline oxidoreductase N-terminal" evidence="5">
    <location>
        <begin position="168"/>
        <end position="411"/>
    </location>
</feature>
<dbReference type="InParanoid" id="A0A5J5EKJ8"/>
<evidence type="ECO:0000313" key="8">
    <source>
        <dbReference type="Proteomes" id="UP000326924"/>
    </source>
</evidence>
<comment type="cofactor">
    <cofactor evidence="1">
        <name>FAD</name>
        <dbReference type="ChEBI" id="CHEBI:57692"/>
    </cofactor>
</comment>
<feature type="domain" description="FAD-dependent oxidoreductase 2 FAD-binding" evidence="6">
    <location>
        <begin position="116"/>
        <end position="147"/>
    </location>
</feature>
<dbReference type="Proteomes" id="UP000326924">
    <property type="component" value="Unassembled WGS sequence"/>
</dbReference>
<dbReference type="GO" id="GO:0016614">
    <property type="term" value="F:oxidoreductase activity, acting on CH-OH group of donors"/>
    <property type="evidence" value="ECO:0007669"/>
    <property type="project" value="InterPro"/>
</dbReference>
<evidence type="ECO:0000259" key="5">
    <source>
        <dbReference type="Pfam" id="PF00732"/>
    </source>
</evidence>